<name>A0A7X0B1K1_9PROT</name>
<organism evidence="3 4">
    <name type="scientific">Nitrospirillum iridis</name>
    <dbReference type="NCBI Taxonomy" id="765888"/>
    <lineage>
        <taxon>Bacteria</taxon>
        <taxon>Pseudomonadati</taxon>
        <taxon>Pseudomonadota</taxon>
        <taxon>Alphaproteobacteria</taxon>
        <taxon>Rhodospirillales</taxon>
        <taxon>Azospirillaceae</taxon>
        <taxon>Nitrospirillum</taxon>
    </lineage>
</organism>
<dbReference type="Gene3D" id="1.10.390.10">
    <property type="entry name" value="Neutral Protease Domain 2"/>
    <property type="match status" value="1"/>
</dbReference>
<protein>
    <submittedName>
        <fullName evidence="3">Putative metalloprotease with PDZ domain</fullName>
    </submittedName>
</protein>
<comment type="caution">
    <text evidence="3">The sequence shown here is derived from an EMBL/GenBank/DDBJ whole genome shotgun (WGS) entry which is preliminary data.</text>
</comment>
<accession>A0A7X0B1K1</accession>
<dbReference type="InterPro" id="IPR007963">
    <property type="entry name" value="Peptidase_M61_catalytic"/>
</dbReference>
<dbReference type="PIRSF" id="PIRSF016493">
    <property type="entry name" value="Glycyl_aminpptds"/>
    <property type="match status" value="1"/>
</dbReference>
<evidence type="ECO:0000313" key="4">
    <source>
        <dbReference type="Proteomes" id="UP000539175"/>
    </source>
</evidence>
<dbReference type="InterPro" id="IPR001478">
    <property type="entry name" value="PDZ"/>
</dbReference>
<evidence type="ECO:0000259" key="2">
    <source>
        <dbReference type="SMART" id="SM00228"/>
    </source>
</evidence>
<dbReference type="InterPro" id="IPR027268">
    <property type="entry name" value="Peptidase_M4/M1_CTD_sf"/>
</dbReference>
<dbReference type="GO" id="GO:0006508">
    <property type="term" value="P:proteolysis"/>
    <property type="evidence" value="ECO:0007669"/>
    <property type="project" value="UniProtKB-KW"/>
</dbReference>
<reference evidence="3 4" key="1">
    <citation type="submission" date="2020-08" db="EMBL/GenBank/DDBJ databases">
        <title>Genomic Encyclopedia of Type Strains, Phase IV (KMG-IV): sequencing the most valuable type-strain genomes for metagenomic binning, comparative biology and taxonomic classification.</title>
        <authorList>
            <person name="Goeker M."/>
        </authorList>
    </citation>
    <scope>NUCLEOTIDE SEQUENCE [LARGE SCALE GENOMIC DNA]</scope>
    <source>
        <strain evidence="3 4">DSM 22198</strain>
    </source>
</reference>
<evidence type="ECO:0000256" key="1">
    <source>
        <dbReference type="SAM" id="SignalP"/>
    </source>
</evidence>
<evidence type="ECO:0000313" key="3">
    <source>
        <dbReference type="EMBL" id="MBB6254074.1"/>
    </source>
</evidence>
<feature type="chain" id="PRO_5030864160" evidence="1">
    <location>
        <begin position="21"/>
        <end position="641"/>
    </location>
</feature>
<dbReference type="Proteomes" id="UP000539175">
    <property type="component" value="Unassembled WGS sequence"/>
</dbReference>
<dbReference type="AlphaFoldDB" id="A0A7X0B1K1"/>
<dbReference type="Gene3D" id="2.60.40.3650">
    <property type="match status" value="1"/>
</dbReference>
<dbReference type="GO" id="GO:0008237">
    <property type="term" value="F:metallopeptidase activity"/>
    <property type="evidence" value="ECO:0007669"/>
    <property type="project" value="UniProtKB-KW"/>
</dbReference>
<dbReference type="InterPro" id="IPR024191">
    <property type="entry name" value="Peptidase_M61"/>
</dbReference>
<keyword evidence="3" id="KW-0645">Protease</keyword>
<dbReference type="Pfam" id="PF05299">
    <property type="entry name" value="Peptidase_M61"/>
    <property type="match status" value="1"/>
</dbReference>
<dbReference type="Gene3D" id="2.30.42.10">
    <property type="match status" value="1"/>
</dbReference>
<gene>
    <name evidence="3" type="ORF">FHS74_004657</name>
</gene>
<keyword evidence="3" id="KW-0378">Hydrolase</keyword>
<keyword evidence="4" id="KW-1185">Reference proteome</keyword>
<dbReference type="RefSeq" id="WP_211106497.1">
    <property type="nucleotide sequence ID" value="NZ_JACIIZ010000015.1"/>
</dbReference>
<feature type="signal peptide" evidence="1">
    <location>
        <begin position="1"/>
        <end position="20"/>
    </location>
</feature>
<dbReference type="Pfam" id="PF17899">
    <property type="entry name" value="Peptidase_M61_N"/>
    <property type="match status" value="1"/>
</dbReference>
<keyword evidence="1" id="KW-0732">Signal</keyword>
<dbReference type="SMART" id="SM00228">
    <property type="entry name" value="PDZ"/>
    <property type="match status" value="1"/>
</dbReference>
<sequence>MNPLRSAALTLLLAASPAWAQGSAGPQPAAPAPFIAAARDQPFPGTIRLDVDATDTAHKVFTIHESIPVQQAGRMVLLYPEYETGSHAATASIAALAGLTLRADGRPLPWRRDPLDPYAFEVEVPPGTAAIDADFQFLSPLSPRQGPVRMTPGMVTVAWQNLLLYPAGWFARDISIAASLRLAAGMAAATTLTTTADADGMLSFAPETLEDLVDSPVYAGRHVRQVPLSQDAAAPVDLALLAQTPEDLETTPAQIAGLARMVTQTHRLLGPAHYRRYALIVALSDMLPGPGGFEHMESSENAVPPDFFHDGDGYSIYQDLFAHEFVHSWNGRYRQPAGLWTPTFNQPVDGSLLWVYEGQTEFWGRVLAARAGLRTPAQTLDALAIDAAVAQARVGRSWKSLQDSANDPSIAIGRSVVWRDWQRREDYYGEGVLLWLDADSLIRERTNGRHGLDAVARALFGGPAGDRVIRTYGFDEVCAALNGVLPYDWAGFLRRRLDAHDDAGLLDGLTRGGYRLVFTDTPTAYFRQTEKDGGGIDLSYSIGLVVDPKGQARAVAWNGPAFRAGLAVGVRLLAVNGQPFSAEALVQAVRQAGTRPVELRVESDGVERAVTVDYHGTLRYPRLERIAGTPDRLMALLKPLP</sequence>
<dbReference type="SUPFAM" id="SSF50156">
    <property type="entry name" value="PDZ domain-like"/>
    <property type="match status" value="1"/>
</dbReference>
<dbReference type="EMBL" id="JACIIZ010000015">
    <property type="protein sequence ID" value="MBB6254074.1"/>
    <property type="molecule type" value="Genomic_DNA"/>
</dbReference>
<dbReference type="InterPro" id="IPR040756">
    <property type="entry name" value="Peptidase_M61_N"/>
</dbReference>
<proteinExistence type="predicted"/>
<feature type="domain" description="PDZ" evidence="2">
    <location>
        <begin position="540"/>
        <end position="605"/>
    </location>
</feature>
<dbReference type="InterPro" id="IPR036034">
    <property type="entry name" value="PDZ_sf"/>
</dbReference>
<keyword evidence="3" id="KW-0482">Metalloprotease</keyword>